<dbReference type="AlphaFoldDB" id="A0A8S1HZ23"/>
<dbReference type="SUPFAM" id="SSF47986">
    <property type="entry name" value="DEATH domain"/>
    <property type="match status" value="1"/>
</dbReference>
<dbReference type="OrthoDB" id="412369at2759"/>
<dbReference type="Gene3D" id="2.60.40.10">
    <property type="entry name" value="Immunoglobulins"/>
    <property type="match status" value="1"/>
</dbReference>
<dbReference type="InterPro" id="IPR036179">
    <property type="entry name" value="Ig-like_dom_sf"/>
</dbReference>
<dbReference type="InterPro" id="IPR029030">
    <property type="entry name" value="Caspase-like_dom_sf"/>
</dbReference>
<dbReference type="SUPFAM" id="SSF48726">
    <property type="entry name" value="Immunoglobulin"/>
    <property type="match status" value="1"/>
</dbReference>
<dbReference type="CDD" id="cd00096">
    <property type="entry name" value="Ig"/>
    <property type="match status" value="1"/>
</dbReference>
<proteinExistence type="predicted"/>
<evidence type="ECO:0000313" key="4">
    <source>
        <dbReference type="Proteomes" id="UP000835052"/>
    </source>
</evidence>
<dbReference type="InterPro" id="IPR033540">
    <property type="entry name" value="MALT1_IG-like_dom_sf"/>
</dbReference>
<keyword evidence="4" id="KW-1185">Reference proteome</keyword>
<dbReference type="InterPro" id="IPR013783">
    <property type="entry name" value="Ig-like_fold"/>
</dbReference>
<feature type="domain" description="Caspase family p20" evidence="1">
    <location>
        <begin position="248"/>
        <end position="373"/>
    </location>
</feature>
<dbReference type="InterPro" id="IPR052039">
    <property type="entry name" value="Caspase-related_regulators"/>
</dbReference>
<dbReference type="PANTHER" id="PTHR22576:SF37">
    <property type="entry name" value="MUCOSA-ASSOCIATED LYMPHOID TISSUE LYMPHOMA TRANSLOCATION PROTEIN 1"/>
    <property type="match status" value="1"/>
</dbReference>
<dbReference type="InterPro" id="IPR011029">
    <property type="entry name" value="DEATH-like_dom_sf"/>
</dbReference>
<feature type="domain" description="Ig-like" evidence="2">
    <location>
        <begin position="92"/>
        <end position="175"/>
    </location>
</feature>
<accession>A0A8S1HZ23</accession>
<name>A0A8S1HZ23_9PELO</name>
<dbReference type="PROSITE" id="PS50208">
    <property type="entry name" value="CASPASE_P20"/>
    <property type="match status" value="1"/>
</dbReference>
<sequence length="633" mass="72691">MAALSTNLADLPLQTFHQLSHCLTNNDLWLEIVDTNHLTIYSMSADEVETLRRQRNPGEAALRLWGNRGQTVQDFLARLQQLSKISRALDNPQLILSRKFKELRWGRSEQVTISVTESTIRLDCKAVGFPSPNILWYKGDDTISDERILEIPRCACVARWTFRCFAHNEVREGFSFSAFYRRAGKQFSSTLESKEIDVAPFIRESDLCDKCRPNSYNDLREIMNLNNDESPQQNVQSLNQEDESLIAADKVAMIISNCAYRHLPELVTPHCDAETLAMALQEMKYKTVTLADLTLEEMKFVLKEYRKLLGNGVYAVFYFVGHGFEVNGQCYLLAVDAPADAHQPKHSLSMDWVLSTFRDYNPALNLILLDVCRKFIPYECIPAFVEYAEQFKARHRPSRNVVYGYSTSGGVGAYEVKGEINGVFMKYLKNHVMLNRSVFDMLNRVLKDIEEDKKVCDVQVPEVRSTLSRPRSLCDPLVFDGHTFSFDHHTLHWRLMHELPNPVIVRFEAECLCVTIWFDFCGHFTNKVYVFSSVGDLRSETNDDDDDVRLSQKALEHRAYLSFVKDLHTTKEKIFTDDEEGVSMCWLLSNLQRNKGELTCCVDLKHISNLEKAVATKVTDIGHVLITRIEMLK</sequence>
<dbReference type="EMBL" id="CAJGYM010000132">
    <property type="protein sequence ID" value="CAD6198613.1"/>
    <property type="molecule type" value="Genomic_DNA"/>
</dbReference>
<dbReference type="Pfam" id="PF00656">
    <property type="entry name" value="Peptidase_C14"/>
    <property type="match status" value="1"/>
</dbReference>
<dbReference type="InterPro" id="IPR011600">
    <property type="entry name" value="Pept_C14_caspase"/>
</dbReference>
<evidence type="ECO:0000259" key="1">
    <source>
        <dbReference type="PROSITE" id="PS50208"/>
    </source>
</evidence>
<organism evidence="3 4">
    <name type="scientific">Caenorhabditis auriculariae</name>
    <dbReference type="NCBI Taxonomy" id="2777116"/>
    <lineage>
        <taxon>Eukaryota</taxon>
        <taxon>Metazoa</taxon>
        <taxon>Ecdysozoa</taxon>
        <taxon>Nematoda</taxon>
        <taxon>Chromadorea</taxon>
        <taxon>Rhabditida</taxon>
        <taxon>Rhabditina</taxon>
        <taxon>Rhabditomorpha</taxon>
        <taxon>Rhabditoidea</taxon>
        <taxon>Rhabditidae</taxon>
        <taxon>Peloderinae</taxon>
        <taxon>Caenorhabditis</taxon>
    </lineage>
</organism>
<evidence type="ECO:0000259" key="2">
    <source>
        <dbReference type="PROSITE" id="PS50835"/>
    </source>
</evidence>
<evidence type="ECO:0000313" key="3">
    <source>
        <dbReference type="EMBL" id="CAD6198613.1"/>
    </source>
</evidence>
<dbReference type="GO" id="GO:0004197">
    <property type="term" value="F:cysteine-type endopeptidase activity"/>
    <property type="evidence" value="ECO:0007669"/>
    <property type="project" value="InterPro"/>
</dbReference>
<dbReference type="GO" id="GO:0006508">
    <property type="term" value="P:proteolysis"/>
    <property type="evidence" value="ECO:0007669"/>
    <property type="project" value="InterPro"/>
</dbReference>
<evidence type="ECO:0008006" key="5">
    <source>
        <dbReference type="Google" id="ProtNLM"/>
    </source>
</evidence>
<dbReference type="Gene3D" id="3.40.50.1460">
    <property type="match status" value="1"/>
</dbReference>
<dbReference type="PANTHER" id="PTHR22576">
    <property type="entry name" value="MUCOSA ASSOCIATED LYMPHOID TISSUE LYMPHOMA TRANSLOCATION PROTEIN 1/PARACASPASE"/>
    <property type="match status" value="1"/>
</dbReference>
<dbReference type="Gene3D" id="2.60.40.3360">
    <property type="match status" value="1"/>
</dbReference>
<protein>
    <recommendedName>
        <fullName evidence="5">Caspase family p20 domain-containing protein</fullName>
    </recommendedName>
</protein>
<comment type="caution">
    <text evidence="3">The sequence shown here is derived from an EMBL/GenBank/DDBJ whole genome shotgun (WGS) entry which is preliminary data.</text>
</comment>
<reference evidence="3" key="1">
    <citation type="submission" date="2020-10" db="EMBL/GenBank/DDBJ databases">
        <authorList>
            <person name="Kikuchi T."/>
        </authorList>
    </citation>
    <scope>NUCLEOTIDE SEQUENCE</scope>
    <source>
        <strain evidence="3">NKZ352</strain>
    </source>
</reference>
<dbReference type="SUPFAM" id="SSF52129">
    <property type="entry name" value="Caspase-like"/>
    <property type="match status" value="1"/>
</dbReference>
<dbReference type="Proteomes" id="UP000835052">
    <property type="component" value="Unassembled WGS sequence"/>
</dbReference>
<dbReference type="Gene3D" id="1.10.533.10">
    <property type="entry name" value="Death Domain, Fas"/>
    <property type="match status" value="1"/>
</dbReference>
<dbReference type="InterPro" id="IPR001309">
    <property type="entry name" value="Pept_C14_p20"/>
</dbReference>
<dbReference type="InterPro" id="IPR007110">
    <property type="entry name" value="Ig-like_dom"/>
</dbReference>
<dbReference type="PROSITE" id="PS50835">
    <property type="entry name" value="IG_LIKE"/>
    <property type="match status" value="1"/>
</dbReference>
<gene>
    <name evidence="3" type="ORF">CAUJ_LOCUS14519</name>
</gene>